<dbReference type="GO" id="GO:1900376">
    <property type="term" value="P:regulation of secondary metabolite biosynthetic process"/>
    <property type="evidence" value="ECO:0007669"/>
    <property type="project" value="TreeGrafter"/>
</dbReference>
<keyword evidence="7" id="KW-0479">Metal-binding</keyword>
<proteinExistence type="inferred from homology"/>
<dbReference type="GO" id="GO:0000976">
    <property type="term" value="F:transcription cis-regulatory region binding"/>
    <property type="evidence" value="ECO:0007669"/>
    <property type="project" value="TreeGrafter"/>
</dbReference>
<dbReference type="Gene3D" id="3.30.1490.190">
    <property type="match status" value="1"/>
</dbReference>
<protein>
    <submittedName>
        <fullName evidence="8">Putative FUR family transcriptional regulator</fullName>
    </submittedName>
</protein>
<evidence type="ECO:0000313" key="8">
    <source>
        <dbReference type="EMBL" id="AHK70805.1"/>
    </source>
</evidence>
<organism evidence="8 9">
    <name type="scientific">Gluconobacter oxydans DSM 3504</name>
    <dbReference type="NCBI Taxonomy" id="1288313"/>
    <lineage>
        <taxon>Bacteria</taxon>
        <taxon>Pseudomonadati</taxon>
        <taxon>Pseudomonadota</taxon>
        <taxon>Alphaproteobacteria</taxon>
        <taxon>Acetobacterales</taxon>
        <taxon>Acetobacteraceae</taxon>
        <taxon>Gluconobacter</taxon>
    </lineage>
</organism>
<dbReference type="InterPro" id="IPR002481">
    <property type="entry name" value="FUR"/>
</dbReference>
<evidence type="ECO:0000256" key="5">
    <source>
        <dbReference type="ARBA" id="ARBA00023125"/>
    </source>
</evidence>
<dbReference type="PANTHER" id="PTHR33202">
    <property type="entry name" value="ZINC UPTAKE REGULATION PROTEIN"/>
    <property type="match status" value="1"/>
</dbReference>
<feature type="binding site" evidence="7">
    <location>
        <position position="168"/>
    </location>
    <ligand>
        <name>Zn(2+)</name>
        <dbReference type="ChEBI" id="CHEBI:29105"/>
    </ligand>
</feature>
<evidence type="ECO:0000256" key="2">
    <source>
        <dbReference type="ARBA" id="ARBA00022491"/>
    </source>
</evidence>
<dbReference type="EMBL" id="CP004373">
    <property type="protein sequence ID" value="AHK70805.1"/>
    <property type="molecule type" value="Genomic_DNA"/>
</dbReference>
<dbReference type="KEGG" id="goy:GLS_c08950"/>
<evidence type="ECO:0000256" key="3">
    <source>
        <dbReference type="ARBA" id="ARBA00022833"/>
    </source>
</evidence>
<dbReference type="Pfam" id="PF01475">
    <property type="entry name" value="FUR"/>
    <property type="match status" value="1"/>
</dbReference>
<dbReference type="CDD" id="cd07153">
    <property type="entry name" value="Fur_like"/>
    <property type="match status" value="1"/>
</dbReference>
<keyword evidence="6" id="KW-0804">Transcription</keyword>
<dbReference type="PANTHER" id="PTHR33202:SF6">
    <property type="entry name" value="ZINC UPTAKE REGULATION PROTEIN"/>
    <property type="match status" value="1"/>
</dbReference>
<evidence type="ECO:0000313" key="9">
    <source>
        <dbReference type="Proteomes" id="UP000031656"/>
    </source>
</evidence>
<dbReference type="GO" id="GO:0005829">
    <property type="term" value="C:cytosol"/>
    <property type="evidence" value="ECO:0007669"/>
    <property type="project" value="TreeGrafter"/>
</dbReference>
<keyword evidence="5" id="KW-0238">DNA-binding</keyword>
<dbReference type="InterPro" id="IPR036388">
    <property type="entry name" value="WH-like_DNA-bd_sf"/>
</dbReference>
<evidence type="ECO:0000256" key="1">
    <source>
        <dbReference type="ARBA" id="ARBA00007957"/>
    </source>
</evidence>
<dbReference type="Proteomes" id="UP000031656">
    <property type="component" value="Chromosome"/>
</dbReference>
<dbReference type="InterPro" id="IPR043135">
    <property type="entry name" value="Fur_C"/>
</dbReference>
<sequence>MTLMPDSSAIADTLIFSPEVTERLDRTAEWCQRNGQRLTETRRLVLGLILSSEKPSGAYDLLARLRPAHPKAAPPTVYRALEFLLENSLIHRLERLSAFVGCSHAVECPHGCNHHDEGGMHRAQFLICRGCDRAWELEQDAIAPVLTRAAQSMGFRAEAATVEIEGLCAACQKAGVTPVRCPKTAAG</sequence>
<dbReference type="AlphaFoldDB" id="A0A067Z5D9"/>
<keyword evidence="2" id="KW-0678">Repressor</keyword>
<reference evidence="8 9" key="1">
    <citation type="journal article" date="2015" name="Appl. Microbiol. Biotechnol.">
        <title>The consequence of an additional NADH dehydrogenase paralog on the growth of Gluconobacter oxydans DSM3504.</title>
        <authorList>
            <person name="Kostner D."/>
            <person name="Luchterhand B."/>
            <person name="Junker A."/>
            <person name="Volland S."/>
            <person name="Daniel R."/>
            <person name="Buchs J."/>
            <person name="Liebl W."/>
            <person name="Ehrenreich A."/>
        </authorList>
    </citation>
    <scope>NUCLEOTIDE SEQUENCE [LARGE SCALE GENOMIC DNA]</scope>
    <source>
        <strain evidence="8">DSM 3504</strain>
    </source>
</reference>
<feature type="binding site" evidence="7">
    <location>
        <position position="128"/>
    </location>
    <ligand>
        <name>Zn(2+)</name>
        <dbReference type="ChEBI" id="CHEBI:29105"/>
    </ligand>
</feature>
<dbReference type="GO" id="GO:0008270">
    <property type="term" value="F:zinc ion binding"/>
    <property type="evidence" value="ECO:0007669"/>
    <property type="project" value="TreeGrafter"/>
</dbReference>
<feature type="binding site" evidence="7">
    <location>
        <position position="131"/>
    </location>
    <ligand>
        <name>Zn(2+)</name>
        <dbReference type="ChEBI" id="CHEBI:29105"/>
    </ligand>
</feature>
<dbReference type="GO" id="GO:0003700">
    <property type="term" value="F:DNA-binding transcription factor activity"/>
    <property type="evidence" value="ECO:0007669"/>
    <property type="project" value="InterPro"/>
</dbReference>
<gene>
    <name evidence="8" type="ORF">GLS_c08950</name>
</gene>
<keyword evidence="3 7" id="KW-0862">Zinc</keyword>
<evidence type="ECO:0000256" key="6">
    <source>
        <dbReference type="ARBA" id="ARBA00023163"/>
    </source>
</evidence>
<keyword evidence="4" id="KW-0805">Transcription regulation</keyword>
<evidence type="ECO:0000256" key="4">
    <source>
        <dbReference type="ARBA" id="ARBA00023015"/>
    </source>
</evidence>
<dbReference type="Gene3D" id="1.10.10.10">
    <property type="entry name" value="Winged helix-like DNA-binding domain superfamily/Winged helix DNA-binding domain"/>
    <property type="match status" value="1"/>
</dbReference>
<dbReference type="GO" id="GO:0045892">
    <property type="term" value="P:negative regulation of DNA-templated transcription"/>
    <property type="evidence" value="ECO:0007669"/>
    <property type="project" value="TreeGrafter"/>
</dbReference>
<comment type="cofactor">
    <cofactor evidence="7">
        <name>Zn(2+)</name>
        <dbReference type="ChEBI" id="CHEBI:29105"/>
    </cofactor>
    <text evidence="7">Binds 1 zinc ion per subunit.</text>
</comment>
<evidence type="ECO:0000256" key="7">
    <source>
        <dbReference type="PIRSR" id="PIRSR602481-1"/>
    </source>
</evidence>
<dbReference type="SUPFAM" id="SSF46785">
    <property type="entry name" value="Winged helix' DNA-binding domain"/>
    <property type="match status" value="1"/>
</dbReference>
<comment type="similarity">
    <text evidence="1">Belongs to the Fur family.</text>
</comment>
<dbReference type="InterPro" id="IPR036390">
    <property type="entry name" value="WH_DNA-bd_sf"/>
</dbReference>
<feature type="binding site" evidence="7">
    <location>
        <position position="171"/>
    </location>
    <ligand>
        <name>Zn(2+)</name>
        <dbReference type="ChEBI" id="CHEBI:29105"/>
    </ligand>
</feature>
<dbReference type="HOGENOM" id="CLU_096072_2_1_5"/>
<name>A0A067Z5D9_GLUOY</name>
<accession>A0A067Z5D9</accession>